<dbReference type="OrthoDB" id="9790005at2"/>
<gene>
    <name evidence="3" type="ORF">UCMB321_0261</name>
</gene>
<comment type="caution">
    <text evidence="3">The sequence shown here is derived from an EMBL/GenBank/DDBJ whole genome shotgun (WGS) entry which is preliminary data.</text>
</comment>
<protein>
    <submittedName>
        <fullName evidence="3">O antigen biosynthesis rhamnosyltransferase rfbN</fullName>
    </submittedName>
</protein>
<keyword evidence="1" id="KW-0472">Membrane</keyword>
<accession>A0A0C2EIK0</accession>
<evidence type="ECO:0000256" key="1">
    <source>
        <dbReference type="ARBA" id="ARBA00022519"/>
    </source>
</evidence>
<keyword evidence="1" id="KW-1003">Cell membrane</keyword>
<keyword evidence="1" id="KW-0997">Cell inner membrane</keyword>
<keyword evidence="4" id="KW-1185">Reference proteome</keyword>
<dbReference type="PANTHER" id="PTHR43685">
    <property type="entry name" value="GLYCOSYLTRANSFERASE"/>
    <property type="match status" value="1"/>
</dbReference>
<dbReference type="InterPro" id="IPR001173">
    <property type="entry name" value="Glyco_trans_2-like"/>
</dbReference>
<dbReference type="Gene3D" id="3.90.550.10">
    <property type="entry name" value="Spore Coat Polysaccharide Biosynthesis Protein SpsA, Chain A"/>
    <property type="match status" value="1"/>
</dbReference>
<dbReference type="EMBL" id="JXDG01000003">
    <property type="protein sequence ID" value="KIH85894.1"/>
    <property type="molecule type" value="Genomic_DNA"/>
</dbReference>
<dbReference type="PANTHER" id="PTHR43685:SF13">
    <property type="entry name" value="O ANTIGEN BIOSYNTHESIS RHAMNOSYLTRANSFERASE RFBN"/>
    <property type="match status" value="1"/>
</dbReference>
<feature type="domain" description="Glycosyltransferase 2-like" evidence="2">
    <location>
        <begin position="8"/>
        <end position="173"/>
    </location>
</feature>
<name>A0A0C2EIK0_9PSED</name>
<organism evidence="3 4">
    <name type="scientific">Pseudomonas batumici</name>
    <dbReference type="NCBI Taxonomy" id="226910"/>
    <lineage>
        <taxon>Bacteria</taxon>
        <taxon>Pseudomonadati</taxon>
        <taxon>Pseudomonadota</taxon>
        <taxon>Gammaproteobacteria</taxon>
        <taxon>Pseudomonadales</taxon>
        <taxon>Pseudomonadaceae</taxon>
        <taxon>Pseudomonas</taxon>
    </lineage>
</organism>
<dbReference type="InterPro" id="IPR029044">
    <property type="entry name" value="Nucleotide-diphossugar_trans"/>
</dbReference>
<dbReference type="STRING" id="226910.UCMB321_0261"/>
<evidence type="ECO:0000313" key="3">
    <source>
        <dbReference type="EMBL" id="KIH85894.1"/>
    </source>
</evidence>
<reference evidence="3 4" key="1">
    <citation type="submission" date="2015-01" db="EMBL/GenBank/DDBJ databases">
        <title>Complete genome of Pseudomonas batumici UCM B-321 producer of the batumin antibiotic with strong antistaphilococcal and potential anticancer activity.</title>
        <authorList>
            <person name="Klochko V.V."/>
            <person name="Zelena L.B."/>
            <person name="Elena K.A."/>
            <person name="Reva O.N."/>
        </authorList>
    </citation>
    <scope>NUCLEOTIDE SEQUENCE [LARGE SCALE GENOMIC DNA]</scope>
    <source>
        <strain evidence="3 4">UCM B-321</strain>
    </source>
</reference>
<dbReference type="Proteomes" id="UP000031535">
    <property type="component" value="Unassembled WGS sequence"/>
</dbReference>
<dbReference type="AlphaFoldDB" id="A0A0C2EIK0"/>
<dbReference type="InterPro" id="IPR050834">
    <property type="entry name" value="Glycosyltransf_2"/>
</dbReference>
<dbReference type="Pfam" id="PF00535">
    <property type="entry name" value="Glycos_transf_2"/>
    <property type="match status" value="1"/>
</dbReference>
<evidence type="ECO:0000313" key="4">
    <source>
        <dbReference type="Proteomes" id="UP000031535"/>
    </source>
</evidence>
<proteinExistence type="predicted"/>
<dbReference type="RefSeq" id="WP_040063228.1">
    <property type="nucleotide sequence ID" value="NZ_JXDG01000003.1"/>
</dbReference>
<sequence length="308" mass="34772">MSTPQVALVIPTYNGRRDLERLLDSLPTQTATFDTLVVDSNSSDGTYELACSRGLQVQRIDSKDFNHGGTRQWMVEHYPDYALYVFMTQDAYLDDPEGIANLVRPFADECVGAVCGRQLAHPDATPLAEHARLFNYPPTSLIKSLVDAPRLGLKTAFISNSFSAYRRQALMEVGGFPPHVILSEDMYVAAKMLQAGWKVAYEGSASCRHSHNYSLGEEFRRYFDIGIFHAREPWIRQQFGGAGGEGRRYMISELKFLGPARCLAWPGALWRNAVKLLAYKLGQQERYLPRPLKKTLSMHKAYWDNPPT</sequence>
<dbReference type="PATRIC" id="fig|226910.6.peg.262"/>
<keyword evidence="3" id="KW-0808">Transferase</keyword>
<evidence type="ECO:0000259" key="2">
    <source>
        <dbReference type="Pfam" id="PF00535"/>
    </source>
</evidence>
<dbReference type="GO" id="GO:0044010">
    <property type="term" value="P:single-species biofilm formation"/>
    <property type="evidence" value="ECO:0007669"/>
    <property type="project" value="TreeGrafter"/>
</dbReference>
<dbReference type="GO" id="GO:0016740">
    <property type="term" value="F:transferase activity"/>
    <property type="evidence" value="ECO:0007669"/>
    <property type="project" value="UniProtKB-KW"/>
</dbReference>
<dbReference type="SUPFAM" id="SSF53448">
    <property type="entry name" value="Nucleotide-diphospho-sugar transferases"/>
    <property type="match status" value="1"/>
</dbReference>